<dbReference type="OrthoDB" id="10258914at2759"/>
<sequence length="481" mass="53906">MEDDVRRTQETLGTLLTSPILTEKLLQKPPLRFLHDIFVAITKEYPLMRGLFDEDEMAWAEKIANDKDAKLFFIAKVVNFVSVASGSDIPTRSSKVCSGMEADKTNLLLQCLARLIKGKVDDEVVIQRVKSGGGPERLETFAKGPPFLLPSKANQVEAKPSARVETKPKHNLLLSNKVQVPPDTAVKGTVASTNPSKAPLTATKPTKEITGVVDTTKTTVTPPATLTSTRPTTARRAPERPPTAKSNNPQTAEMTRRDTFVKVKSNSDEEKEEKEVVAAPPTGIRFLSDEDKSQPQEMVSYQDPQDNNGIIHSRLLELGYDSSGNRQGNDPSGQLVSHLRETQKTFVENNGYAEDEGANNNVIGQQEMICFKKDVEELRGVLQRVSRLTDILSTQMQILPEDFEEMNKDRQRYLEEMLTLHQQINEATKVEEGEMDKLRREQSLQEEVLFVIEEEIASTQYRIKEKEALHDKLKGFTSRTT</sequence>
<dbReference type="InterPro" id="IPR041476">
    <property type="entry name" value="TRAF3IP1_C"/>
</dbReference>
<evidence type="ECO:0000259" key="10">
    <source>
        <dbReference type="Pfam" id="PF10243"/>
    </source>
</evidence>
<keyword evidence="4" id="KW-0970">Cilium biogenesis/degradation</keyword>
<dbReference type="Pfam" id="PF10243">
    <property type="entry name" value="MIP-T3"/>
    <property type="match status" value="1"/>
</dbReference>
<keyword evidence="5" id="KW-0175">Coiled coil</keyword>
<dbReference type="GO" id="GO:0005930">
    <property type="term" value="C:axoneme"/>
    <property type="evidence" value="ECO:0007669"/>
    <property type="project" value="UniProtKB-SubCell"/>
</dbReference>
<dbReference type="GO" id="GO:0070507">
    <property type="term" value="P:regulation of microtubule cytoskeleton organization"/>
    <property type="evidence" value="ECO:0007669"/>
    <property type="project" value="TreeGrafter"/>
</dbReference>
<evidence type="ECO:0000256" key="1">
    <source>
        <dbReference type="ARBA" id="ARBA00004120"/>
    </source>
</evidence>
<dbReference type="EMBL" id="MTYJ01000001">
    <property type="protein sequence ID" value="OQV25914.1"/>
    <property type="molecule type" value="Genomic_DNA"/>
</dbReference>
<evidence type="ECO:0000256" key="3">
    <source>
        <dbReference type="ARBA" id="ARBA00022490"/>
    </source>
</evidence>
<evidence type="ECO:0000256" key="4">
    <source>
        <dbReference type="ARBA" id="ARBA00022794"/>
    </source>
</evidence>
<dbReference type="InterPro" id="IPR018799">
    <property type="entry name" value="TRAF3IP1"/>
</dbReference>
<feature type="domain" description="TRAF3-interacting protein 1 N-terminal" evidence="10">
    <location>
        <begin position="5"/>
        <end position="115"/>
    </location>
</feature>
<dbReference type="GO" id="GO:0042073">
    <property type="term" value="P:intraciliary transport"/>
    <property type="evidence" value="ECO:0007669"/>
    <property type="project" value="TreeGrafter"/>
</dbReference>
<feature type="domain" description="TRAF3-interacting protein 1 C-terminal" evidence="11">
    <location>
        <begin position="329"/>
        <end position="464"/>
    </location>
</feature>
<accession>A0A1W0XEL6</accession>
<gene>
    <name evidence="12" type="ORF">BV898_00056</name>
</gene>
<evidence type="ECO:0000256" key="9">
    <source>
        <dbReference type="SAM" id="MobiDB-lite"/>
    </source>
</evidence>
<keyword evidence="7" id="KW-0966">Cell projection</keyword>
<dbReference type="InterPro" id="IPR040468">
    <property type="entry name" value="TRAF3IP1_N"/>
</dbReference>
<reference evidence="13" key="1">
    <citation type="submission" date="2017-01" db="EMBL/GenBank/DDBJ databases">
        <title>Comparative genomics of anhydrobiosis in the tardigrade Hypsibius dujardini.</title>
        <authorList>
            <person name="Yoshida Y."/>
            <person name="Koutsovoulos G."/>
            <person name="Laetsch D."/>
            <person name="Stevens L."/>
            <person name="Kumar S."/>
            <person name="Horikawa D."/>
            <person name="Ishino K."/>
            <person name="Komine S."/>
            <person name="Tomita M."/>
            <person name="Blaxter M."/>
            <person name="Arakawa K."/>
        </authorList>
    </citation>
    <scope>NUCLEOTIDE SEQUENCE [LARGE SCALE GENOMIC DNA]</scope>
    <source>
        <strain evidence="13">Z151</strain>
    </source>
</reference>
<dbReference type="AlphaFoldDB" id="A0A1W0XEL6"/>
<comment type="subcellular location">
    <subcellularLocation>
        <location evidence="2">Cytoplasm</location>
        <location evidence="2">Cytoskeleton</location>
        <location evidence="2">Cilium axoneme</location>
    </subcellularLocation>
    <subcellularLocation>
        <location evidence="1">Cytoplasm</location>
        <location evidence="1">Cytoskeleton</location>
        <location evidence="1">Cilium basal body</location>
    </subcellularLocation>
</comment>
<dbReference type="Pfam" id="PF17749">
    <property type="entry name" value="MIP-T3_C"/>
    <property type="match status" value="1"/>
</dbReference>
<dbReference type="Proteomes" id="UP000192578">
    <property type="component" value="Unassembled WGS sequence"/>
</dbReference>
<evidence type="ECO:0000313" key="13">
    <source>
        <dbReference type="Proteomes" id="UP000192578"/>
    </source>
</evidence>
<comment type="caution">
    <text evidence="12">The sequence shown here is derived from an EMBL/GenBank/DDBJ whole genome shotgun (WGS) entry which is preliminary data.</text>
</comment>
<name>A0A1W0XEL6_HYPEX</name>
<keyword evidence="3" id="KW-0963">Cytoplasm</keyword>
<dbReference type="PANTHER" id="PTHR31363">
    <property type="entry name" value="TRAF3-INTERACTING PROTEIN 1"/>
    <property type="match status" value="1"/>
</dbReference>
<dbReference type="GO" id="GO:0008017">
    <property type="term" value="F:microtubule binding"/>
    <property type="evidence" value="ECO:0007669"/>
    <property type="project" value="InterPro"/>
</dbReference>
<evidence type="ECO:0000256" key="8">
    <source>
        <dbReference type="ARBA" id="ARBA00043971"/>
    </source>
</evidence>
<evidence type="ECO:0000256" key="6">
    <source>
        <dbReference type="ARBA" id="ARBA00023212"/>
    </source>
</evidence>
<dbReference type="GO" id="GO:0036064">
    <property type="term" value="C:ciliary basal body"/>
    <property type="evidence" value="ECO:0007669"/>
    <property type="project" value="TreeGrafter"/>
</dbReference>
<keyword evidence="13" id="KW-1185">Reference proteome</keyword>
<keyword evidence="6" id="KW-0206">Cytoskeleton</keyword>
<evidence type="ECO:0000313" key="12">
    <source>
        <dbReference type="EMBL" id="OQV25914.1"/>
    </source>
</evidence>
<dbReference type="InterPro" id="IPR042576">
    <property type="entry name" value="TRAF3IP1_N_sf"/>
</dbReference>
<dbReference type="GO" id="GO:0060271">
    <property type="term" value="P:cilium assembly"/>
    <property type="evidence" value="ECO:0007669"/>
    <property type="project" value="TreeGrafter"/>
</dbReference>
<evidence type="ECO:0000256" key="5">
    <source>
        <dbReference type="ARBA" id="ARBA00023054"/>
    </source>
</evidence>
<feature type="region of interest" description="Disordered" evidence="9">
    <location>
        <begin position="219"/>
        <end position="255"/>
    </location>
</feature>
<evidence type="ECO:0000259" key="11">
    <source>
        <dbReference type="Pfam" id="PF17749"/>
    </source>
</evidence>
<protein>
    <submittedName>
        <fullName evidence="12">TRAF3-interacting protein 1</fullName>
    </submittedName>
</protein>
<dbReference type="PANTHER" id="PTHR31363:SF0">
    <property type="entry name" value="TRAF3-INTERACTING PROTEIN 1"/>
    <property type="match status" value="1"/>
</dbReference>
<organism evidence="12 13">
    <name type="scientific">Hypsibius exemplaris</name>
    <name type="common">Freshwater tardigrade</name>
    <dbReference type="NCBI Taxonomy" id="2072580"/>
    <lineage>
        <taxon>Eukaryota</taxon>
        <taxon>Metazoa</taxon>
        <taxon>Ecdysozoa</taxon>
        <taxon>Tardigrada</taxon>
        <taxon>Eutardigrada</taxon>
        <taxon>Parachela</taxon>
        <taxon>Hypsibioidea</taxon>
        <taxon>Hypsibiidae</taxon>
        <taxon>Hypsibius</taxon>
    </lineage>
</organism>
<evidence type="ECO:0000256" key="7">
    <source>
        <dbReference type="ARBA" id="ARBA00023273"/>
    </source>
</evidence>
<comment type="similarity">
    <text evidence="8">Belongs to the TRAF3IP1 family.</text>
</comment>
<proteinExistence type="inferred from homology"/>
<evidence type="ECO:0000256" key="2">
    <source>
        <dbReference type="ARBA" id="ARBA00004430"/>
    </source>
</evidence>
<dbReference type="Gene3D" id="1.10.418.50">
    <property type="entry name" value="Microtubule-binding protein MIP-T3"/>
    <property type="match status" value="1"/>
</dbReference>
<feature type="compositionally biased region" description="Low complexity" evidence="9">
    <location>
        <begin position="219"/>
        <end position="235"/>
    </location>
</feature>
<dbReference type="GO" id="GO:0030992">
    <property type="term" value="C:intraciliary transport particle B"/>
    <property type="evidence" value="ECO:0007669"/>
    <property type="project" value="TreeGrafter"/>
</dbReference>